<comment type="caution">
    <text evidence="1">The sequence shown here is derived from an EMBL/GenBank/DDBJ whole genome shotgun (WGS) entry which is preliminary data.</text>
</comment>
<name>A0A1R3FWU6_9ROSI</name>
<accession>A0A1R3FWU6</accession>
<dbReference type="Proteomes" id="UP000187203">
    <property type="component" value="Unassembled WGS sequence"/>
</dbReference>
<evidence type="ECO:0000313" key="1">
    <source>
        <dbReference type="EMBL" id="OMO50255.1"/>
    </source>
</evidence>
<dbReference type="EMBL" id="AWUE01024621">
    <property type="protein sequence ID" value="OMO50255.1"/>
    <property type="molecule type" value="Genomic_DNA"/>
</dbReference>
<evidence type="ECO:0000313" key="2">
    <source>
        <dbReference type="Proteomes" id="UP000187203"/>
    </source>
</evidence>
<dbReference type="AlphaFoldDB" id="A0A1R3FWU6"/>
<gene>
    <name evidence="1" type="ORF">COLO4_38158</name>
</gene>
<organism evidence="1 2">
    <name type="scientific">Corchorus olitorius</name>
    <dbReference type="NCBI Taxonomy" id="93759"/>
    <lineage>
        <taxon>Eukaryota</taxon>
        <taxon>Viridiplantae</taxon>
        <taxon>Streptophyta</taxon>
        <taxon>Embryophyta</taxon>
        <taxon>Tracheophyta</taxon>
        <taxon>Spermatophyta</taxon>
        <taxon>Magnoliopsida</taxon>
        <taxon>eudicotyledons</taxon>
        <taxon>Gunneridae</taxon>
        <taxon>Pentapetalae</taxon>
        <taxon>rosids</taxon>
        <taxon>malvids</taxon>
        <taxon>Malvales</taxon>
        <taxon>Malvaceae</taxon>
        <taxon>Grewioideae</taxon>
        <taxon>Apeibeae</taxon>
        <taxon>Corchorus</taxon>
    </lineage>
</organism>
<protein>
    <submittedName>
        <fullName evidence="1">Esterase protein</fullName>
    </submittedName>
</protein>
<keyword evidence="2" id="KW-1185">Reference proteome</keyword>
<reference evidence="2" key="1">
    <citation type="submission" date="2013-09" db="EMBL/GenBank/DDBJ databases">
        <title>Corchorus olitorius genome sequencing.</title>
        <authorList>
            <person name="Alam M."/>
            <person name="Haque M.S."/>
            <person name="Islam M.S."/>
            <person name="Emdad E.M."/>
            <person name="Islam M.M."/>
            <person name="Ahmed B."/>
            <person name="Halim A."/>
            <person name="Hossen Q.M.M."/>
            <person name="Hossain M.Z."/>
            <person name="Ahmed R."/>
            <person name="Khan M.M."/>
            <person name="Islam R."/>
            <person name="Rashid M.M."/>
            <person name="Khan S.A."/>
            <person name="Rahman M.S."/>
            <person name="Alam M."/>
            <person name="Yahiya A.S."/>
            <person name="Khan M.S."/>
            <person name="Azam M.S."/>
            <person name="Haque T."/>
            <person name="Lashkar M.Z.H."/>
            <person name="Akhand A.I."/>
            <person name="Morshed G."/>
            <person name="Roy S."/>
            <person name="Uddin K.S."/>
            <person name="Rabeya T."/>
            <person name="Hossain A.S."/>
            <person name="Chowdhury A."/>
            <person name="Snigdha A.R."/>
            <person name="Mortoza M.S."/>
            <person name="Matin S.A."/>
            <person name="Hoque S.M.E."/>
            <person name="Islam M.K."/>
            <person name="Roy D.K."/>
            <person name="Haider R."/>
            <person name="Moosa M.M."/>
            <person name="Elias S.M."/>
            <person name="Hasan A.M."/>
            <person name="Jahan S."/>
            <person name="Shafiuddin M."/>
            <person name="Mahmood N."/>
            <person name="Shommy N.S."/>
        </authorList>
    </citation>
    <scope>NUCLEOTIDE SEQUENCE [LARGE SCALE GENOMIC DNA]</scope>
    <source>
        <strain evidence="2">cv. O-4</strain>
    </source>
</reference>
<proteinExistence type="predicted"/>
<sequence>MDKATNNDGKIEAWSLYQNFRPFGWDDEDKNQQVQEGEDIDQRMKGLAINAVIEEIPGSHPWVYPTALGEELDNWEAYDCAILMSNMEM</sequence>